<proteinExistence type="predicted"/>
<keyword evidence="4" id="KW-1185">Reference proteome</keyword>
<dbReference type="SUPFAM" id="SSF54637">
    <property type="entry name" value="Thioesterase/thiol ester dehydrase-isomerase"/>
    <property type="match status" value="1"/>
</dbReference>
<feature type="domain" description="Acyl-CoA thioesterase-like C-terminal" evidence="2">
    <location>
        <begin position="134"/>
        <end position="265"/>
    </location>
</feature>
<protein>
    <recommendedName>
        <fullName evidence="5">Acyl-CoA thioesterase</fullName>
    </recommendedName>
</protein>
<dbReference type="PANTHER" id="PTHR38110">
    <property type="entry name" value="CHROMOSOME 23, WHOLE GENOME SHOTGUN SEQUENCE"/>
    <property type="match status" value="1"/>
</dbReference>
<gene>
    <name evidence="3" type="ORF">Nans01_48060</name>
</gene>
<evidence type="ECO:0000259" key="2">
    <source>
        <dbReference type="Pfam" id="PF20789"/>
    </source>
</evidence>
<dbReference type="Pfam" id="PF20789">
    <property type="entry name" value="4HBT_3C"/>
    <property type="match status" value="1"/>
</dbReference>
<dbReference type="Gene3D" id="2.40.160.210">
    <property type="entry name" value="Acyl-CoA thioesterase, double hotdog domain"/>
    <property type="match status" value="1"/>
</dbReference>
<dbReference type="InterPro" id="IPR049450">
    <property type="entry name" value="ACOT8-like_C"/>
</dbReference>
<dbReference type="InterPro" id="IPR049449">
    <property type="entry name" value="TesB_ACOT8-like_N"/>
</dbReference>
<feature type="domain" description="Acyl-CoA thioesterase-like N-terminal HotDog" evidence="1">
    <location>
        <begin position="27"/>
        <end position="103"/>
    </location>
</feature>
<dbReference type="Pfam" id="PF13622">
    <property type="entry name" value="4HBT_3"/>
    <property type="match status" value="1"/>
</dbReference>
<organism evidence="3 4">
    <name type="scientific">Nocardiopsis ansamitocini</name>
    <dbReference type="NCBI Taxonomy" id="1670832"/>
    <lineage>
        <taxon>Bacteria</taxon>
        <taxon>Bacillati</taxon>
        <taxon>Actinomycetota</taxon>
        <taxon>Actinomycetes</taxon>
        <taxon>Streptosporangiales</taxon>
        <taxon>Nocardiopsidaceae</taxon>
        <taxon>Nocardiopsis</taxon>
    </lineage>
</organism>
<dbReference type="PANTHER" id="PTHR38110:SF1">
    <property type="entry name" value="THIOESTERASE DOMAIN-CONTAINING PROTEIN"/>
    <property type="match status" value="1"/>
</dbReference>
<comment type="caution">
    <text evidence="3">The sequence shown here is derived from an EMBL/GenBank/DDBJ whole genome shotgun (WGS) entry which is preliminary data.</text>
</comment>
<dbReference type="AlphaFoldDB" id="A0A9W6PA39"/>
<dbReference type="InterPro" id="IPR029069">
    <property type="entry name" value="HotDog_dom_sf"/>
</dbReference>
<evidence type="ECO:0000313" key="4">
    <source>
        <dbReference type="Proteomes" id="UP001165092"/>
    </source>
</evidence>
<evidence type="ECO:0000313" key="3">
    <source>
        <dbReference type="EMBL" id="GLU50455.1"/>
    </source>
</evidence>
<dbReference type="InterPro" id="IPR052389">
    <property type="entry name" value="Sec_Metab_Biosynth-Assoc"/>
</dbReference>
<name>A0A9W6PA39_9ACTN</name>
<dbReference type="Proteomes" id="UP001165092">
    <property type="component" value="Unassembled WGS sequence"/>
</dbReference>
<dbReference type="RefSeq" id="WP_285761981.1">
    <property type="nucleotide sequence ID" value="NZ_BSQG01000014.1"/>
</dbReference>
<dbReference type="EMBL" id="BSQG01000014">
    <property type="protein sequence ID" value="GLU50455.1"/>
    <property type="molecule type" value="Genomic_DNA"/>
</dbReference>
<sequence>MTRFDDATTVRRTDEGHYAADLDSGYLIGSALNGGYLMAVLQRAVLAESDHLHAVSSSYTFLRPAGPGRALVHAEVLKPGRTVTTVRIGLEQDGKAIVTGTVATATLDRQAVPDYESVPAEVAPIGRCRSFDPRADPSAAMEFADRIDLRFAPDSYAALAGQEPATGPDLRGHLDLSAVDGGPVADPLTFLPLAVDALPPVVSVLSSWSWAPTVQLSWQLRALPEPGPLAFHARADLVADGWFDENVDLWDVKGRLVAQSRQLARIGR</sequence>
<evidence type="ECO:0000259" key="1">
    <source>
        <dbReference type="Pfam" id="PF13622"/>
    </source>
</evidence>
<reference evidence="3" key="1">
    <citation type="submission" date="2023-02" db="EMBL/GenBank/DDBJ databases">
        <title>Nocardiopsis ansamitocini NBRC 112285.</title>
        <authorList>
            <person name="Ichikawa N."/>
            <person name="Sato H."/>
            <person name="Tonouchi N."/>
        </authorList>
    </citation>
    <scope>NUCLEOTIDE SEQUENCE</scope>
    <source>
        <strain evidence="3">NBRC 112285</strain>
    </source>
</reference>
<evidence type="ECO:0008006" key="5">
    <source>
        <dbReference type="Google" id="ProtNLM"/>
    </source>
</evidence>
<dbReference type="InterPro" id="IPR042171">
    <property type="entry name" value="Acyl-CoA_hotdog"/>
</dbReference>
<accession>A0A9W6PA39</accession>